<organism evidence="1 2">
    <name type="scientific">Sphenodon punctatus</name>
    <name type="common">Tuatara</name>
    <name type="synonym">Hatteria punctata</name>
    <dbReference type="NCBI Taxonomy" id="8508"/>
    <lineage>
        <taxon>Eukaryota</taxon>
        <taxon>Metazoa</taxon>
        <taxon>Chordata</taxon>
        <taxon>Craniata</taxon>
        <taxon>Vertebrata</taxon>
        <taxon>Euteleostomi</taxon>
        <taxon>Lepidosauria</taxon>
        <taxon>Sphenodontia</taxon>
        <taxon>Sphenodontidae</taxon>
        <taxon>Sphenodon</taxon>
    </lineage>
</organism>
<evidence type="ECO:0000313" key="2">
    <source>
        <dbReference type="Proteomes" id="UP000694392"/>
    </source>
</evidence>
<dbReference type="AlphaFoldDB" id="A0A8D0GGF1"/>
<protein>
    <submittedName>
        <fullName evidence="1">Uncharacterized protein</fullName>
    </submittedName>
</protein>
<dbReference type="GO" id="GO:0051294">
    <property type="term" value="P:establishment of spindle orientation"/>
    <property type="evidence" value="ECO:0007669"/>
    <property type="project" value="TreeGrafter"/>
</dbReference>
<name>A0A8D0GGF1_SPHPU</name>
<dbReference type="GO" id="GO:0006893">
    <property type="term" value="P:Golgi to plasma membrane transport"/>
    <property type="evidence" value="ECO:0007669"/>
    <property type="project" value="TreeGrafter"/>
</dbReference>
<dbReference type="GO" id="GO:0005096">
    <property type="term" value="F:GTPase activator activity"/>
    <property type="evidence" value="ECO:0007669"/>
    <property type="project" value="TreeGrafter"/>
</dbReference>
<dbReference type="GeneTree" id="ENSGT00950000182906"/>
<dbReference type="GO" id="GO:0032878">
    <property type="term" value="P:regulation of establishment or maintenance of cell polarity"/>
    <property type="evidence" value="ECO:0007669"/>
    <property type="project" value="TreeGrafter"/>
</dbReference>
<sequence length="109" mass="12142">MQRAGWVHGGGYCAPLSPPPGPLLALSPQLSAKMMKFRFRRQGNDPQREKIKQELFAFNKTVEHGFPNQPSSLAYDPKLRIMAVGTKSGAVKMYPLFKKKKKSILAADL</sequence>
<dbReference type="GO" id="GO:0005886">
    <property type="term" value="C:plasma membrane"/>
    <property type="evidence" value="ECO:0007669"/>
    <property type="project" value="TreeGrafter"/>
</dbReference>
<dbReference type="PANTHER" id="PTHR10241">
    <property type="entry name" value="LETHAL 2 GIANT LARVAE PROTEIN"/>
    <property type="match status" value="1"/>
</dbReference>
<keyword evidence="2" id="KW-1185">Reference proteome</keyword>
<reference evidence="1" key="1">
    <citation type="submission" date="2025-08" db="UniProtKB">
        <authorList>
            <consortium name="Ensembl"/>
        </authorList>
    </citation>
    <scope>IDENTIFICATION</scope>
</reference>
<dbReference type="Ensembl" id="ENSSPUT00000006102.1">
    <property type="protein sequence ID" value="ENSSPUP00000005735.1"/>
    <property type="gene ID" value="ENSSPUG00000004437.1"/>
</dbReference>
<dbReference type="PANTHER" id="PTHR10241:SF21">
    <property type="entry name" value="LETHAL(2) GIANT LARVAE PROTEIN HOMOLOG 1"/>
    <property type="match status" value="1"/>
</dbReference>
<evidence type="ECO:0000313" key="1">
    <source>
        <dbReference type="Ensembl" id="ENSSPUP00000005735.1"/>
    </source>
</evidence>
<dbReference type="GO" id="GO:0045159">
    <property type="term" value="F:myosin II binding"/>
    <property type="evidence" value="ECO:0007669"/>
    <property type="project" value="TreeGrafter"/>
</dbReference>
<dbReference type="GO" id="GO:0030864">
    <property type="term" value="C:cortical actin cytoskeleton"/>
    <property type="evidence" value="ECO:0007669"/>
    <property type="project" value="TreeGrafter"/>
</dbReference>
<dbReference type="GO" id="GO:0030866">
    <property type="term" value="P:cortical actin cytoskeleton organization"/>
    <property type="evidence" value="ECO:0007669"/>
    <property type="project" value="TreeGrafter"/>
</dbReference>
<dbReference type="Proteomes" id="UP000694392">
    <property type="component" value="Unplaced"/>
</dbReference>
<reference evidence="1" key="2">
    <citation type="submission" date="2025-09" db="UniProtKB">
        <authorList>
            <consortium name="Ensembl"/>
        </authorList>
    </citation>
    <scope>IDENTIFICATION</scope>
</reference>
<dbReference type="GO" id="GO:0008593">
    <property type="term" value="P:regulation of Notch signaling pathway"/>
    <property type="evidence" value="ECO:0007669"/>
    <property type="project" value="TreeGrafter"/>
</dbReference>
<proteinExistence type="predicted"/>
<accession>A0A8D0GGF1</accession>